<organism evidence="2 3">
    <name type="scientific">Rhizobium tubonense</name>
    <dbReference type="NCBI Taxonomy" id="484088"/>
    <lineage>
        <taxon>Bacteria</taxon>
        <taxon>Pseudomonadati</taxon>
        <taxon>Pseudomonadota</taxon>
        <taxon>Alphaproteobacteria</taxon>
        <taxon>Hyphomicrobiales</taxon>
        <taxon>Rhizobiaceae</taxon>
        <taxon>Rhizobium/Agrobacterium group</taxon>
        <taxon>Rhizobium</taxon>
    </lineage>
</organism>
<keyword evidence="1" id="KW-0472">Membrane</keyword>
<dbReference type="EMBL" id="PCDP01000036">
    <property type="protein sequence ID" value="PZM12942.1"/>
    <property type="molecule type" value="Genomic_DNA"/>
</dbReference>
<protein>
    <submittedName>
        <fullName evidence="2">Uncharacterized protein</fullName>
    </submittedName>
</protein>
<evidence type="ECO:0000313" key="3">
    <source>
        <dbReference type="Proteomes" id="UP000248925"/>
    </source>
</evidence>
<feature type="transmembrane region" description="Helical" evidence="1">
    <location>
        <begin position="21"/>
        <end position="54"/>
    </location>
</feature>
<evidence type="ECO:0000256" key="1">
    <source>
        <dbReference type="SAM" id="Phobius"/>
    </source>
</evidence>
<keyword evidence="1" id="KW-1133">Transmembrane helix</keyword>
<keyword evidence="1" id="KW-0812">Transmembrane</keyword>
<keyword evidence="3" id="KW-1185">Reference proteome</keyword>
<proteinExistence type="predicted"/>
<dbReference type="AlphaFoldDB" id="A0A2W4CJ29"/>
<reference evidence="2 3" key="1">
    <citation type="journal article" date="2018" name="Sci. Rep.">
        <title>Rhizobium tumorigenes sp. nov., a novel plant tumorigenic bacterium isolated from cane gall tumors on thornless blackberry.</title>
        <authorList>
            <person name="Kuzmanovi N."/>
            <person name="Smalla K."/>
            <person name="Gronow S."/>
            <person name="PuBawska J."/>
        </authorList>
    </citation>
    <scope>NUCLEOTIDE SEQUENCE [LARGE SCALE GENOMIC DNA]</scope>
    <source>
        <strain evidence="2 3">CCBAU 85046</strain>
    </source>
</reference>
<sequence>MSEIQPRTRTLSQATRRNPVLRLLWFFARLIAAIAVGSVLTVFYCAWHLAFFLLCMFRPVVNVLVFGGVIMLPLSLAAFIKPETANGMPFWAILLMAVGFISFAMGYSKFVEWFAPPGEADPFERYRRRDWR</sequence>
<feature type="transmembrane region" description="Helical" evidence="1">
    <location>
        <begin position="60"/>
        <end position="80"/>
    </location>
</feature>
<comment type="caution">
    <text evidence="2">The sequence shown here is derived from an EMBL/GenBank/DDBJ whole genome shotgun (WGS) entry which is preliminary data.</text>
</comment>
<dbReference type="RefSeq" id="WP_111161138.1">
    <property type="nucleotide sequence ID" value="NZ_PCDP01000036.1"/>
</dbReference>
<feature type="transmembrane region" description="Helical" evidence="1">
    <location>
        <begin position="87"/>
        <end position="107"/>
    </location>
</feature>
<evidence type="ECO:0000313" key="2">
    <source>
        <dbReference type="EMBL" id="PZM12942.1"/>
    </source>
</evidence>
<accession>A0A2W4CJ29</accession>
<dbReference type="Proteomes" id="UP000248925">
    <property type="component" value="Unassembled WGS sequence"/>
</dbReference>
<gene>
    <name evidence="2" type="ORF">CPY51_15530</name>
</gene>
<name>A0A2W4CJ29_9HYPH</name>
<dbReference type="OrthoDB" id="8116974at2"/>